<dbReference type="Proteomes" id="UP001139981">
    <property type="component" value="Unassembled WGS sequence"/>
</dbReference>
<evidence type="ECO:0000313" key="2">
    <source>
        <dbReference type="Proteomes" id="UP001139981"/>
    </source>
</evidence>
<proteinExistence type="predicted"/>
<gene>
    <name evidence="1" type="ORF">IWW38_001054</name>
</gene>
<dbReference type="EMBL" id="JANBVB010000031">
    <property type="protein sequence ID" value="KAJ2899290.1"/>
    <property type="molecule type" value="Genomic_DNA"/>
</dbReference>
<reference evidence="1" key="1">
    <citation type="submission" date="2022-07" db="EMBL/GenBank/DDBJ databases">
        <title>Phylogenomic reconstructions and comparative analyses of Kickxellomycotina fungi.</title>
        <authorList>
            <person name="Reynolds N.K."/>
            <person name="Stajich J.E."/>
            <person name="Barry K."/>
            <person name="Grigoriev I.V."/>
            <person name="Crous P."/>
            <person name="Smith M.E."/>
        </authorList>
    </citation>
    <scope>NUCLEOTIDE SEQUENCE</scope>
    <source>
        <strain evidence="1">CBS 190363</strain>
    </source>
</reference>
<accession>A0ACC1M876</accession>
<protein>
    <submittedName>
        <fullName evidence="1">Uncharacterized protein</fullName>
    </submittedName>
</protein>
<comment type="caution">
    <text evidence="1">The sequence shown here is derived from an EMBL/GenBank/DDBJ whole genome shotgun (WGS) entry which is preliminary data.</text>
</comment>
<keyword evidence="2" id="KW-1185">Reference proteome</keyword>
<sequence>MSLVFLIRFSYAALACIALSFELAPWTREAFVKYGRTRSQPGVTTAQIPGARSRASTGSSWSAAALRIFASWTVPKNLFSQFYCVGAIASGLLTIDAIAWCNSQASPELAGTAPRLFVHRYMDFEQQLFGSTQTTVPAVCPSKLAVLALVLFTTHVLIRLKECIYDQPATDARMHVGQYAVGILFYALTPLATTVDAYHAPGWELQSSWMVPAGLAIYIYASIHQRRCHQILYELRHRCLDKKHAETVASGESGESGNPADNYAIPTGDLFSYVSCPHFLCEILIYISIWMVTACQATTLLWVVGWTAINLGITARESQQWYQTKFGARYPRARRALVPLVW</sequence>
<evidence type="ECO:0000313" key="1">
    <source>
        <dbReference type="EMBL" id="KAJ2899290.1"/>
    </source>
</evidence>
<name>A0ACC1M876_9FUNG</name>
<organism evidence="1 2">
    <name type="scientific">Coemansia aciculifera</name>
    <dbReference type="NCBI Taxonomy" id="417176"/>
    <lineage>
        <taxon>Eukaryota</taxon>
        <taxon>Fungi</taxon>
        <taxon>Fungi incertae sedis</taxon>
        <taxon>Zoopagomycota</taxon>
        <taxon>Kickxellomycotina</taxon>
        <taxon>Kickxellomycetes</taxon>
        <taxon>Kickxellales</taxon>
        <taxon>Kickxellaceae</taxon>
        <taxon>Coemansia</taxon>
    </lineage>
</organism>